<organism evidence="1 2">
    <name type="scientific">Rosa chinensis</name>
    <name type="common">China rose</name>
    <dbReference type="NCBI Taxonomy" id="74649"/>
    <lineage>
        <taxon>Eukaryota</taxon>
        <taxon>Viridiplantae</taxon>
        <taxon>Streptophyta</taxon>
        <taxon>Embryophyta</taxon>
        <taxon>Tracheophyta</taxon>
        <taxon>Spermatophyta</taxon>
        <taxon>Magnoliopsida</taxon>
        <taxon>eudicotyledons</taxon>
        <taxon>Gunneridae</taxon>
        <taxon>Pentapetalae</taxon>
        <taxon>rosids</taxon>
        <taxon>fabids</taxon>
        <taxon>Rosales</taxon>
        <taxon>Rosaceae</taxon>
        <taxon>Rosoideae</taxon>
        <taxon>Rosoideae incertae sedis</taxon>
        <taxon>Rosa</taxon>
    </lineage>
</organism>
<dbReference type="PANTHER" id="PTHR21717">
    <property type="entry name" value="TELOMERIC REPEAT BINDING PROTEIN"/>
    <property type="match status" value="1"/>
</dbReference>
<evidence type="ECO:0000313" key="2">
    <source>
        <dbReference type="Proteomes" id="UP000238479"/>
    </source>
</evidence>
<dbReference type="PANTHER" id="PTHR21717:SF70">
    <property type="entry name" value="TELOMERE REPEAT-BINDING PROTEIN 2-RELATED"/>
    <property type="match status" value="1"/>
</dbReference>
<evidence type="ECO:0000313" key="1">
    <source>
        <dbReference type="EMBL" id="PRQ34126.1"/>
    </source>
</evidence>
<dbReference type="AlphaFoldDB" id="A0A2P6QIW7"/>
<comment type="caution">
    <text evidence="1">The sequence shown here is derived from an EMBL/GenBank/DDBJ whole genome shotgun (WGS) entry which is preliminary data.</text>
</comment>
<dbReference type="Proteomes" id="UP000238479">
    <property type="component" value="Chromosome 5"/>
</dbReference>
<keyword evidence="2" id="KW-1185">Reference proteome</keyword>
<accession>A0A2P6QIW7</accession>
<sequence length="77" mass="9042">MVLQKRLDYGFNGFQVPVTPRAPRSARRRSTISKRDEDNSMGAFDLLATVAGKLLLERREFSCFQSYIDWKRKVFNR</sequence>
<proteinExistence type="predicted"/>
<dbReference type="Gramene" id="PRQ34126">
    <property type="protein sequence ID" value="PRQ34126"/>
    <property type="gene ID" value="RchiOBHm_Chr5g0065391"/>
</dbReference>
<dbReference type="STRING" id="74649.A0A2P6QIW7"/>
<reference evidence="1 2" key="1">
    <citation type="journal article" date="2018" name="Nat. Genet.">
        <title>The Rosa genome provides new insights in the design of modern roses.</title>
        <authorList>
            <person name="Bendahmane M."/>
        </authorList>
    </citation>
    <scope>NUCLEOTIDE SEQUENCE [LARGE SCALE GENOMIC DNA]</scope>
    <source>
        <strain evidence="2">cv. Old Blush</strain>
    </source>
</reference>
<protein>
    <submittedName>
        <fullName evidence="1">Uncharacterized protein</fullName>
    </submittedName>
</protein>
<gene>
    <name evidence="1" type="ORF">RchiOBHm_Chr5g0065391</name>
</gene>
<name>A0A2P6QIW7_ROSCH</name>
<dbReference type="OMA" id="QSYIDWK"/>
<dbReference type="EMBL" id="PDCK01000043">
    <property type="protein sequence ID" value="PRQ34126.1"/>
    <property type="molecule type" value="Genomic_DNA"/>
</dbReference>
<dbReference type="InterPro" id="IPR031105">
    <property type="entry name" value="TRP_plant"/>
</dbReference>